<feature type="region of interest" description="Disordered" evidence="2">
    <location>
        <begin position="421"/>
        <end position="470"/>
    </location>
</feature>
<protein>
    <submittedName>
        <fullName evidence="3">Uncharacterized protein</fullName>
    </submittedName>
</protein>
<reference evidence="3 4" key="1">
    <citation type="submission" date="2014-06" db="EMBL/GenBank/DDBJ databases">
        <authorList>
            <person name="Swart Estienne"/>
        </authorList>
    </citation>
    <scope>NUCLEOTIDE SEQUENCE [LARGE SCALE GENOMIC DNA]</scope>
    <source>
        <strain evidence="3 4">130c</strain>
    </source>
</reference>
<name>A0A078APW1_STYLE</name>
<dbReference type="OrthoDB" id="326875at2759"/>
<proteinExistence type="predicted"/>
<feature type="region of interest" description="Disordered" evidence="2">
    <location>
        <begin position="560"/>
        <end position="584"/>
    </location>
</feature>
<keyword evidence="1" id="KW-0175">Coiled coil</keyword>
<feature type="compositionally biased region" description="Polar residues" evidence="2">
    <location>
        <begin position="566"/>
        <end position="576"/>
    </location>
</feature>
<dbReference type="EMBL" id="CCKQ01012399">
    <property type="protein sequence ID" value="CDW84016.1"/>
    <property type="molecule type" value="Genomic_DNA"/>
</dbReference>
<evidence type="ECO:0000256" key="1">
    <source>
        <dbReference type="SAM" id="Coils"/>
    </source>
</evidence>
<evidence type="ECO:0000256" key="2">
    <source>
        <dbReference type="SAM" id="MobiDB-lite"/>
    </source>
</evidence>
<evidence type="ECO:0000313" key="3">
    <source>
        <dbReference type="EMBL" id="CDW84016.1"/>
    </source>
</evidence>
<feature type="compositionally biased region" description="Polar residues" evidence="2">
    <location>
        <begin position="446"/>
        <end position="459"/>
    </location>
</feature>
<gene>
    <name evidence="3" type="primary">Contig18235.g19374</name>
    <name evidence="3" type="ORF">STYLEM_13073</name>
</gene>
<evidence type="ECO:0000313" key="4">
    <source>
        <dbReference type="Proteomes" id="UP000039865"/>
    </source>
</evidence>
<dbReference type="PROSITE" id="PS50096">
    <property type="entry name" value="IQ"/>
    <property type="match status" value="1"/>
</dbReference>
<keyword evidence="4" id="KW-1185">Reference proteome</keyword>
<accession>A0A078APW1</accession>
<organism evidence="3 4">
    <name type="scientific">Stylonychia lemnae</name>
    <name type="common">Ciliate</name>
    <dbReference type="NCBI Taxonomy" id="5949"/>
    <lineage>
        <taxon>Eukaryota</taxon>
        <taxon>Sar</taxon>
        <taxon>Alveolata</taxon>
        <taxon>Ciliophora</taxon>
        <taxon>Intramacronucleata</taxon>
        <taxon>Spirotrichea</taxon>
        <taxon>Stichotrichia</taxon>
        <taxon>Sporadotrichida</taxon>
        <taxon>Oxytrichidae</taxon>
        <taxon>Stylonychinae</taxon>
        <taxon>Stylonychia</taxon>
    </lineage>
</organism>
<dbReference type="InParanoid" id="A0A078APW1"/>
<feature type="coiled-coil region" evidence="1">
    <location>
        <begin position="211"/>
        <end position="255"/>
    </location>
</feature>
<dbReference type="SMART" id="SM00015">
    <property type="entry name" value="IQ"/>
    <property type="match status" value="2"/>
</dbReference>
<dbReference type="AlphaFoldDB" id="A0A078APW1"/>
<feature type="coiled-coil region" evidence="1">
    <location>
        <begin position="660"/>
        <end position="692"/>
    </location>
</feature>
<sequence length="753" mass="88577">MSTFQRFKDDTKQLFQLQQTIKEGVNKDILVNQTLPSLYKRQQSIQSPVKLPKIENASINNLSNLKQSRNLSPKGYINNTNEERLFRQTLNNQKQDINSYTSRHRRNFSFTNTILNNVSQQIYRDQYDQYNGIMMQPNKAKLLKRINQRSTNYTTIKTTLDGSFNQTYQNSPRTSLLKDDSLRRDYELNDFLQQDKRMRFNLKEMTTDHTIQTTTLRKERLKISIERMKQKALKLQETTRELDKKYQLIDEYQSQFGVQLSPRELQQIKLNVINNQKLLFILQKRKENVIQDQAAYRIQRFFKRFKIRQIFINGYRQRVQAALKIQRKWKSSKWIRLIPYLKGRRRNMQAIVIQKYLRGYRARKIIIKQMVQEKIDISYNYFNQIKEKLYSDAQITIAYYWKRFKKMQLLEQERIQLEKQEQLKKSKKKGAPADQEKVSLDKLSNLRFQRSNPGPQNQGTKGGESLKNNLNPNQIKLKVNQTPNKPQQNQVISNLQAKIKIQTHKSGIEVTNIQKFETKSPAHISNQNQAIQGSFANANANSNPPSQQLQSKIIELIKKESKHSDSQNNSGRSSAAHSPIERKKDKVKFQNKLLSNVNSSQSRSIIIDQDAQNHHLQKSFNSSQFNKSRVQLPSPIQQQQHQQIKKNEMIQPQVQVPQQTEQIQQELVQLTIQNLQSEQQQIESDRESETESNLLLKARRDDVFIDNQLLDNSESDLDPDKIQKLVILSQKASMIRILGDENQSLSETQQQEQ</sequence>
<dbReference type="Proteomes" id="UP000039865">
    <property type="component" value="Unassembled WGS sequence"/>
</dbReference>
<dbReference type="InterPro" id="IPR000048">
    <property type="entry name" value="IQ_motif_EF-hand-BS"/>
</dbReference>